<gene>
    <name evidence="3" type="ORF">EJ06DRAFT_533326</name>
</gene>
<dbReference type="Gene3D" id="3.40.30.10">
    <property type="entry name" value="Glutaredoxin"/>
    <property type="match status" value="1"/>
</dbReference>
<evidence type="ECO:0000313" key="3">
    <source>
        <dbReference type="EMBL" id="KAF2397136.1"/>
    </source>
</evidence>
<dbReference type="AlphaFoldDB" id="A0A6G1HMP7"/>
<evidence type="ECO:0000313" key="4">
    <source>
        <dbReference type="Proteomes" id="UP000799640"/>
    </source>
</evidence>
<keyword evidence="4" id="KW-1185">Reference proteome</keyword>
<reference evidence="3" key="1">
    <citation type="journal article" date="2020" name="Stud. Mycol.">
        <title>101 Dothideomycetes genomes: a test case for predicting lifestyles and emergence of pathogens.</title>
        <authorList>
            <person name="Haridas S."/>
            <person name="Albert R."/>
            <person name="Binder M."/>
            <person name="Bloem J."/>
            <person name="Labutti K."/>
            <person name="Salamov A."/>
            <person name="Andreopoulos B."/>
            <person name="Baker S."/>
            <person name="Barry K."/>
            <person name="Bills G."/>
            <person name="Bluhm B."/>
            <person name="Cannon C."/>
            <person name="Castanera R."/>
            <person name="Culley D."/>
            <person name="Daum C."/>
            <person name="Ezra D."/>
            <person name="Gonzalez J."/>
            <person name="Henrissat B."/>
            <person name="Kuo A."/>
            <person name="Liang C."/>
            <person name="Lipzen A."/>
            <person name="Lutzoni F."/>
            <person name="Magnuson J."/>
            <person name="Mondo S."/>
            <person name="Nolan M."/>
            <person name="Ohm R."/>
            <person name="Pangilinan J."/>
            <person name="Park H.-J."/>
            <person name="Ramirez L."/>
            <person name="Alfaro M."/>
            <person name="Sun H."/>
            <person name="Tritt A."/>
            <person name="Yoshinaga Y."/>
            <person name="Zwiers L.-H."/>
            <person name="Turgeon B."/>
            <person name="Goodwin S."/>
            <person name="Spatafora J."/>
            <person name="Crous P."/>
            <person name="Grigoriev I."/>
        </authorList>
    </citation>
    <scope>NUCLEOTIDE SEQUENCE</scope>
    <source>
        <strain evidence="3">CBS 262.69</strain>
    </source>
</reference>
<dbReference type="EMBL" id="ML996704">
    <property type="protein sequence ID" value="KAF2397136.1"/>
    <property type="molecule type" value="Genomic_DNA"/>
</dbReference>
<dbReference type="InterPro" id="IPR036249">
    <property type="entry name" value="Thioredoxin-like_sf"/>
</dbReference>
<dbReference type="SUPFAM" id="SSF52833">
    <property type="entry name" value="Thioredoxin-like"/>
    <property type="match status" value="1"/>
</dbReference>
<organism evidence="3 4">
    <name type="scientific">Trichodelitschia bisporula</name>
    <dbReference type="NCBI Taxonomy" id="703511"/>
    <lineage>
        <taxon>Eukaryota</taxon>
        <taxon>Fungi</taxon>
        <taxon>Dikarya</taxon>
        <taxon>Ascomycota</taxon>
        <taxon>Pezizomycotina</taxon>
        <taxon>Dothideomycetes</taxon>
        <taxon>Dothideomycetes incertae sedis</taxon>
        <taxon>Phaeotrichales</taxon>
        <taxon>Phaeotrichaceae</taxon>
        <taxon>Trichodelitschia</taxon>
    </lineage>
</organism>
<dbReference type="OrthoDB" id="10253744at2759"/>
<evidence type="ECO:0000256" key="2">
    <source>
        <dbReference type="ARBA" id="ARBA00040895"/>
    </source>
</evidence>
<dbReference type="InterPro" id="IPR009737">
    <property type="entry name" value="Aim32/Apd1-like"/>
</dbReference>
<evidence type="ECO:0000256" key="1">
    <source>
        <dbReference type="ARBA" id="ARBA00038208"/>
    </source>
</evidence>
<dbReference type="PANTHER" id="PTHR31902">
    <property type="entry name" value="ACTIN PATCHES DISTAL PROTEIN 1"/>
    <property type="match status" value="1"/>
</dbReference>
<protein>
    <recommendedName>
        <fullName evidence="2">Altered inheritance of mitochondria protein 32</fullName>
    </recommendedName>
</protein>
<dbReference type="PANTHER" id="PTHR31902:SF7">
    <property type="entry name" value="ALTERED INHERITANCE OF MITOCHONDRIA PROTEIN 32"/>
    <property type="match status" value="1"/>
</dbReference>
<dbReference type="Pfam" id="PF06999">
    <property type="entry name" value="Suc_Fer-like"/>
    <property type="match status" value="1"/>
</dbReference>
<sequence>MFSAVRSSPKAVLYVPEKLHHKIFPSSLRRITDSAPPFESSQSRRQRRFNFVDTCLPPTCPCRETPDDPRVGQASANSSIVAYHSYAIMCSGKQDWAPKISLDESDPFARYMTNAFSSRGPFHNPMLKHSIINSSFQSTPSEDGATSVYLFPEFRYVNVPLQPESIARFIKGFMLSKKIPSGVTDLSPQVASELRRKPLLTREFAWSNVNSLTILICGHPSRKKLCSVLGPLLEQEFEEKLQTAGFELSQDPPDVEFHKSLEEPFDTTSDWRQKQKFARIGMTSHVGGCNRAGNVIIWIPPSFSGHPLAGTGVWYGNVEPRHVEGIVNQTIIGGDVIKELFRGSASQHGPKPYLPREAASLEGLDVLPPQSII</sequence>
<comment type="similarity">
    <text evidence="1">Belongs to the AIM32 family.</text>
</comment>
<accession>A0A6G1HMP7</accession>
<name>A0A6G1HMP7_9PEZI</name>
<proteinExistence type="inferred from homology"/>
<dbReference type="CDD" id="cd03062">
    <property type="entry name" value="TRX_Fd_Sucrase"/>
    <property type="match status" value="1"/>
</dbReference>
<dbReference type="Proteomes" id="UP000799640">
    <property type="component" value="Unassembled WGS sequence"/>
</dbReference>